<accession>A0A4E9D7A4</accession>
<dbReference type="AlphaFoldDB" id="A0A4E9D7A4"/>
<dbReference type="EMBL" id="CAJPIJ010000190">
    <property type="protein sequence ID" value="CAG2008500.1"/>
    <property type="molecule type" value="Genomic_DNA"/>
</dbReference>
<feature type="compositionally biased region" description="Polar residues" evidence="1">
    <location>
        <begin position="82"/>
        <end position="91"/>
    </location>
</feature>
<sequence length="105" mass="11069">MSPSKSVMDPTDPTGLSPPAPTSNTELRSIPILETLADQRSELGSSPSTNRKRTRDEPSPLKPAKRQNSQPSPATGPEIAQMASQSNTDLPTVSYISQVGIVLGA</sequence>
<evidence type="ECO:0000256" key="1">
    <source>
        <dbReference type="SAM" id="MobiDB-lite"/>
    </source>
</evidence>
<organism evidence="3">
    <name type="scientific">Gibberella zeae</name>
    <name type="common">Wheat head blight fungus</name>
    <name type="synonym">Fusarium graminearum</name>
    <dbReference type="NCBI Taxonomy" id="5518"/>
    <lineage>
        <taxon>Eukaryota</taxon>
        <taxon>Fungi</taxon>
        <taxon>Dikarya</taxon>
        <taxon>Ascomycota</taxon>
        <taxon>Pezizomycotina</taxon>
        <taxon>Sordariomycetes</taxon>
        <taxon>Hypocreomycetidae</taxon>
        <taxon>Hypocreales</taxon>
        <taxon>Nectriaceae</taxon>
        <taxon>Fusarium</taxon>
    </lineage>
</organism>
<evidence type="ECO:0000313" key="2">
    <source>
        <dbReference type="EMBL" id="CAG2008500.1"/>
    </source>
</evidence>
<gene>
    <name evidence="3" type="ORF">FUG_LOCUS145183</name>
    <name evidence="2" type="ORF">MDCFG202_LOCUS570370</name>
</gene>
<evidence type="ECO:0000313" key="3">
    <source>
        <dbReference type="EMBL" id="VIO54996.1"/>
    </source>
</evidence>
<dbReference type="Proteomes" id="UP000746612">
    <property type="component" value="Unassembled WGS sequence"/>
</dbReference>
<protein>
    <submittedName>
        <fullName evidence="3">Uncharacterized protein</fullName>
    </submittedName>
</protein>
<feature type="region of interest" description="Disordered" evidence="1">
    <location>
        <begin position="1"/>
        <end position="91"/>
    </location>
</feature>
<reference evidence="3" key="1">
    <citation type="submission" date="2019-04" db="EMBL/GenBank/DDBJ databases">
        <authorList>
            <person name="Melise S."/>
            <person name="Noan J."/>
            <person name="Okalmin O."/>
        </authorList>
    </citation>
    <scope>NUCLEOTIDE SEQUENCE</scope>
    <source>
        <strain evidence="3">FN9</strain>
    </source>
</reference>
<dbReference type="EMBL" id="CAAKMV010000111">
    <property type="protein sequence ID" value="VIO54996.1"/>
    <property type="molecule type" value="Genomic_DNA"/>
</dbReference>
<reference evidence="2" key="2">
    <citation type="submission" date="2021-03" db="EMBL/GenBank/DDBJ databases">
        <authorList>
            <person name="Alouane T."/>
            <person name="Langin T."/>
            <person name="Bonhomme L."/>
        </authorList>
    </citation>
    <scope>NUCLEOTIDE SEQUENCE</scope>
    <source>
        <strain evidence="2">MDC_Fg202</strain>
    </source>
</reference>
<name>A0A4E9D7A4_GIBZA</name>
<proteinExistence type="predicted"/>